<organism evidence="5 6">
    <name type="scientific">Kouleothrix aurantiaca</name>
    <dbReference type="NCBI Taxonomy" id="186479"/>
    <lineage>
        <taxon>Bacteria</taxon>
        <taxon>Bacillati</taxon>
        <taxon>Chloroflexota</taxon>
        <taxon>Chloroflexia</taxon>
        <taxon>Chloroflexales</taxon>
        <taxon>Roseiflexineae</taxon>
        <taxon>Roseiflexaceae</taxon>
        <taxon>Kouleothrix</taxon>
    </lineage>
</organism>
<proteinExistence type="predicted"/>
<dbReference type="SUPFAM" id="SSF56176">
    <property type="entry name" value="FAD-binding/transporter-associated domain-like"/>
    <property type="match status" value="1"/>
</dbReference>
<dbReference type="Pfam" id="PF00941">
    <property type="entry name" value="FAD_binding_5"/>
    <property type="match status" value="1"/>
</dbReference>
<dbReference type="EMBL" id="LJCR01000547">
    <property type="protein sequence ID" value="KPV52425.1"/>
    <property type="molecule type" value="Genomic_DNA"/>
</dbReference>
<feature type="domain" description="FAD-binding PCMH-type" evidence="4">
    <location>
        <begin position="1"/>
        <end position="62"/>
    </location>
</feature>
<dbReference type="AlphaFoldDB" id="A0A0P9DA02"/>
<protein>
    <recommendedName>
        <fullName evidence="4">FAD-binding PCMH-type domain-containing protein</fullName>
    </recommendedName>
</protein>
<comment type="caution">
    <text evidence="5">The sequence shown here is derived from an EMBL/GenBank/DDBJ whole genome shotgun (WGS) entry which is preliminary data.</text>
</comment>
<dbReference type="GO" id="GO:0016491">
    <property type="term" value="F:oxidoreductase activity"/>
    <property type="evidence" value="ECO:0007669"/>
    <property type="project" value="UniProtKB-KW"/>
</dbReference>
<dbReference type="InterPro" id="IPR016166">
    <property type="entry name" value="FAD-bd_PCMH"/>
</dbReference>
<evidence type="ECO:0000259" key="4">
    <source>
        <dbReference type="PROSITE" id="PS51387"/>
    </source>
</evidence>
<dbReference type="Proteomes" id="UP000050509">
    <property type="component" value="Unassembled WGS sequence"/>
</dbReference>
<dbReference type="PANTHER" id="PTHR42659:SF2">
    <property type="entry name" value="XANTHINE DEHYDROGENASE SUBUNIT C-RELATED"/>
    <property type="match status" value="1"/>
</dbReference>
<dbReference type="PROSITE" id="PS51387">
    <property type="entry name" value="FAD_PCMH"/>
    <property type="match status" value="1"/>
</dbReference>
<evidence type="ECO:0000313" key="6">
    <source>
        <dbReference type="Proteomes" id="UP000050509"/>
    </source>
</evidence>
<gene>
    <name evidence="5" type="ORF">SE17_15555</name>
</gene>
<dbReference type="InterPro" id="IPR002346">
    <property type="entry name" value="Mopterin_DH_FAD-bd"/>
</dbReference>
<evidence type="ECO:0000256" key="2">
    <source>
        <dbReference type="ARBA" id="ARBA00022827"/>
    </source>
</evidence>
<accession>A0A0P9DA02</accession>
<keyword evidence="2" id="KW-0274">FAD</keyword>
<dbReference type="InterPro" id="IPR051312">
    <property type="entry name" value="Diverse_Substr_Oxidored"/>
</dbReference>
<dbReference type="InterPro" id="IPR036318">
    <property type="entry name" value="FAD-bd_PCMH-like_sf"/>
</dbReference>
<evidence type="ECO:0000313" key="5">
    <source>
        <dbReference type="EMBL" id="KPV52425.1"/>
    </source>
</evidence>
<dbReference type="PANTHER" id="PTHR42659">
    <property type="entry name" value="XANTHINE DEHYDROGENASE SUBUNIT C-RELATED"/>
    <property type="match status" value="1"/>
</dbReference>
<sequence>MVGNLVTASPANDTITPLTALGAELVLASAAGERVVPLDEFYTGFRATALRPDELVREIRVP</sequence>
<name>A0A0P9DA02_9CHLR</name>
<keyword evidence="3" id="KW-0560">Oxidoreductase</keyword>
<dbReference type="InterPro" id="IPR016169">
    <property type="entry name" value="FAD-bd_PCMH_sub2"/>
</dbReference>
<evidence type="ECO:0000256" key="1">
    <source>
        <dbReference type="ARBA" id="ARBA00022630"/>
    </source>
</evidence>
<dbReference type="GO" id="GO:0071949">
    <property type="term" value="F:FAD binding"/>
    <property type="evidence" value="ECO:0007669"/>
    <property type="project" value="InterPro"/>
</dbReference>
<keyword evidence="1" id="KW-0285">Flavoprotein</keyword>
<reference evidence="5 6" key="1">
    <citation type="submission" date="2015-09" db="EMBL/GenBank/DDBJ databases">
        <title>Draft genome sequence of Kouleothrix aurantiaca JCM 19913.</title>
        <authorList>
            <person name="Hemp J."/>
        </authorList>
    </citation>
    <scope>NUCLEOTIDE SEQUENCE [LARGE SCALE GENOMIC DNA]</scope>
    <source>
        <strain evidence="5 6">COM-B</strain>
    </source>
</reference>
<feature type="non-terminal residue" evidence="5">
    <location>
        <position position="62"/>
    </location>
</feature>
<keyword evidence="6" id="KW-1185">Reference proteome</keyword>
<evidence type="ECO:0000256" key="3">
    <source>
        <dbReference type="ARBA" id="ARBA00023002"/>
    </source>
</evidence>
<dbReference type="Gene3D" id="3.30.465.10">
    <property type="match status" value="1"/>
</dbReference>